<protein>
    <submittedName>
        <fullName evidence="2">Uncharacterized protein</fullName>
    </submittedName>
</protein>
<feature type="region of interest" description="Disordered" evidence="1">
    <location>
        <begin position="44"/>
        <end position="69"/>
    </location>
</feature>
<evidence type="ECO:0000313" key="2">
    <source>
        <dbReference type="EMBL" id="KAK4328406.1"/>
    </source>
</evidence>
<sequence>MTQEDRQRITNPCQKVSKRLLCVKQGFSTLIALLRRLYEQPWSKKMPSDTVETEKGGGRQDHLQEEDKQIRDKIKAIIDRFP</sequence>
<accession>A0AAE1QL15</accession>
<gene>
    <name evidence="2" type="ORF">Pmani_001154</name>
</gene>
<keyword evidence="3" id="KW-1185">Reference proteome</keyword>
<organism evidence="2 3">
    <name type="scientific">Petrolisthes manimaculis</name>
    <dbReference type="NCBI Taxonomy" id="1843537"/>
    <lineage>
        <taxon>Eukaryota</taxon>
        <taxon>Metazoa</taxon>
        <taxon>Ecdysozoa</taxon>
        <taxon>Arthropoda</taxon>
        <taxon>Crustacea</taxon>
        <taxon>Multicrustacea</taxon>
        <taxon>Malacostraca</taxon>
        <taxon>Eumalacostraca</taxon>
        <taxon>Eucarida</taxon>
        <taxon>Decapoda</taxon>
        <taxon>Pleocyemata</taxon>
        <taxon>Anomura</taxon>
        <taxon>Galatheoidea</taxon>
        <taxon>Porcellanidae</taxon>
        <taxon>Petrolisthes</taxon>
    </lineage>
</organism>
<reference evidence="2" key="1">
    <citation type="submission" date="2023-11" db="EMBL/GenBank/DDBJ databases">
        <title>Genome assemblies of two species of porcelain crab, Petrolisthes cinctipes and Petrolisthes manimaculis (Anomura: Porcellanidae).</title>
        <authorList>
            <person name="Angst P."/>
        </authorList>
    </citation>
    <scope>NUCLEOTIDE SEQUENCE</scope>
    <source>
        <strain evidence="2">PB745_02</strain>
        <tissue evidence="2">Gill</tissue>
    </source>
</reference>
<evidence type="ECO:0000313" key="3">
    <source>
        <dbReference type="Proteomes" id="UP001292094"/>
    </source>
</evidence>
<proteinExistence type="predicted"/>
<feature type="compositionally biased region" description="Basic and acidic residues" evidence="1">
    <location>
        <begin position="52"/>
        <end position="69"/>
    </location>
</feature>
<evidence type="ECO:0000256" key="1">
    <source>
        <dbReference type="SAM" id="MobiDB-lite"/>
    </source>
</evidence>
<name>A0AAE1QL15_9EUCA</name>
<dbReference type="Proteomes" id="UP001292094">
    <property type="component" value="Unassembled WGS sequence"/>
</dbReference>
<comment type="caution">
    <text evidence="2">The sequence shown here is derived from an EMBL/GenBank/DDBJ whole genome shotgun (WGS) entry which is preliminary data.</text>
</comment>
<dbReference type="AlphaFoldDB" id="A0AAE1QL15"/>
<dbReference type="EMBL" id="JAWZYT010000077">
    <property type="protein sequence ID" value="KAK4328406.1"/>
    <property type="molecule type" value="Genomic_DNA"/>
</dbReference>